<sequence>MAFLTSVCDRHRYVYRRGPAVKPNCGTVPNDEDVPIFDQEMARDVETEDEITRDLKGAIGKQSADTLPIGTVYNRQLSSQLFFLP</sequence>
<dbReference type="AlphaFoldDB" id="A0AAD5C9Q6"/>
<proteinExistence type="predicted"/>
<organism evidence="1 2">
    <name type="scientific">Ambrosia artemisiifolia</name>
    <name type="common">Common ragweed</name>
    <dbReference type="NCBI Taxonomy" id="4212"/>
    <lineage>
        <taxon>Eukaryota</taxon>
        <taxon>Viridiplantae</taxon>
        <taxon>Streptophyta</taxon>
        <taxon>Embryophyta</taxon>
        <taxon>Tracheophyta</taxon>
        <taxon>Spermatophyta</taxon>
        <taxon>Magnoliopsida</taxon>
        <taxon>eudicotyledons</taxon>
        <taxon>Gunneridae</taxon>
        <taxon>Pentapetalae</taxon>
        <taxon>asterids</taxon>
        <taxon>campanulids</taxon>
        <taxon>Asterales</taxon>
        <taxon>Asteraceae</taxon>
        <taxon>Asteroideae</taxon>
        <taxon>Heliantheae alliance</taxon>
        <taxon>Heliantheae</taxon>
        <taxon>Ambrosia</taxon>
    </lineage>
</organism>
<accession>A0AAD5C9Q6</accession>
<evidence type="ECO:0000313" key="2">
    <source>
        <dbReference type="Proteomes" id="UP001206925"/>
    </source>
</evidence>
<dbReference type="Proteomes" id="UP001206925">
    <property type="component" value="Unassembled WGS sequence"/>
</dbReference>
<protein>
    <submittedName>
        <fullName evidence="1">Uncharacterized protein</fullName>
    </submittedName>
</protein>
<comment type="caution">
    <text evidence="1">The sequence shown here is derived from an EMBL/GenBank/DDBJ whole genome shotgun (WGS) entry which is preliminary data.</text>
</comment>
<gene>
    <name evidence="1" type="ORF">M8C21_022144</name>
</gene>
<evidence type="ECO:0000313" key="1">
    <source>
        <dbReference type="EMBL" id="KAI7737228.1"/>
    </source>
</evidence>
<dbReference type="EMBL" id="JAMZMK010009075">
    <property type="protein sequence ID" value="KAI7737228.1"/>
    <property type="molecule type" value="Genomic_DNA"/>
</dbReference>
<reference evidence="1" key="1">
    <citation type="submission" date="2022-06" db="EMBL/GenBank/DDBJ databases">
        <title>Uncovering the hologenomic basis of an extraordinary plant invasion.</title>
        <authorList>
            <person name="Bieker V.C."/>
            <person name="Martin M.D."/>
            <person name="Gilbert T."/>
            <person name="Hodgins K."/>
            <person name="Battlay P."/>
            <person name="Petersen B."/>
            <person name="Wilson J."/>
        </authorList>
    </citation>
    <scope>NUCLEOTIDE SEQUENCE</scope>
    <source>
        <strain evidence="1">AA19_3_7</strain>
        <tissue evidence="1">Leaf</tissue>
    </source>
</reference>
<name>A0AAD5C9Q6_AMBAR</name>
<keyword evidence="2" id="KW-1185">Reference proteome</keyword>